<evidence type="ECO:0000313" key="6">
    <source>
        <dbReference type="Proteomes" id="UP000623509"/>
    </source>
</evidence>
<gene>
    <name evidence="3" type="ORF">BGI27_11895</name>
    <name evidence="4" type="ORF">CGU29_11290</name>
</gene>
<dbReference type="GO" id="GO:0009276">
    <property type="term" value="C:Gram-negative-bacterium-type cell wall"/>
    <property type="evidence" value="ECO:0007669"/>
    <property type="project" value="InterPro"/>
</dbReference>
<dbReference type="AlphaFoldDB" id="A0A272ER14"/>
<dbReference type="EMBL" id="NMRN01000036">
    <property type="protein sequence ID" value="PAS92516.1"/>
    <property type="molecule type" value="Genomic_DNA"/>
</dbReference>
<feature type="transmembrane region" description="Helical" evidence="1">
    <location>
        <begin position="212"/>
        <end position="232"/>
    </location>
</feature>
<keyword evidence="1" id="KW-0472">Membrane</keyword>
<dbReference type="Proteomes" id="UP000623509">
    <property type="component" value="Unassembled WGS sequence"/>
</dbReference>
<keyword evidence="6" id="KW-1185">Reference proteome</keyword>
<dbReference type="GO" id="GO:0015627">
    <property type="term" value="C:type II protein secretion system complex"/>
    <property type="evidence" value="ECO:0007669"/>
    <property type="project" value="InterPro"/>
</dbReference>
<evidence type="ECO:0000256" key="1">
    <source>
        <dbReference type="SAM" id="Phobius"/>
    </source>
</evidence>
<sequence length="354" mass="37754">MEAAHTILRIAVPASGLADAPLRCCRITAGQSPQEGDSTLTRLQQGQRVELVLPASQVAAHRLVIPAASARHTQALVRQALEDRLLGDLADSHVVSGERQGERLTVWIVSRRWLQTQLDTCTAAGLAVVRVLPDLALLPPASHCETDAGWIFRSTEDAFGIVNDAELLPALAGETQALQTPLLAAPAQAPLDLLQGLPTSARSVRAALWPQLRLAAALLAGVALVIVFGQLLQWRELAAQQATLHQRIRQSFAAAHPGVPIVNPILQWRQLQGNPARNADALDLLGVLAGRLGAPVAAQRIEADENGLQLTLPLSAARSLEERLREQGLAATTRTTESGLELVAISRAALENQP</sequence>
<accession>A0A272ER14</accession>
<proteinExistence type="predicted"/>
<dbReference type="OrthoDB" id="8578351at2"/>
<dbReference type="NCBIfam" id="TIGR01709">
    <property type="entry name" value="typeII_sec_gspL"/>
    <property type="match status" value="1"/>
</dbReference>
<reference evidence="3 6" key="1">
    <citation type="submission" date="2016-08" db="EMBL/GenBank/DDBJ databases">
        <title>Candidatus Dactylopiibacterium carminicum genome sequence.</title>
        <authorList>
            <person name="Ramirez-Puebla S.T."/>
            <person name="Ormeno-Orrillo E."/>
            <person name="Vera-Ponce De Leon A."/>
            <person name="Luis L."/>
            <person name="Sanchez-Flores A."/>
            <person name="Monica R."/>
            <person name="Martinez-Romero E."/>
        </authorList>
    </citation>
    <scope>NUCLEOTIDE SEQUENCE [LARGE SCALE GENOMIC DNA]</scope>
    <source>
        <strain evidence="3">END1</strain>
    </source>
</reference>
<comment type="caution">
    <text evidence="4">The sequence shown here is derived from an EMBL/GenBank/DDBJ whole genome shotgun (WGS) entry which is preliminary data.</text>
</comment>
<evidence type="ECO:0000313" key="5">
    <source>
        <dbReference type="Proteomes" id="UP000216107"/>
    </source>
</evidence>
<dbReference type="InterPro" id="IPR007812">
    <property type="entry name" value="T2SS_protein-GspL"/>
</dbReference>
<keyword evidence="1" id="KW-1133">Transmembrane helix</keyword>
<dbReference type="InterPro" id="IPR024230">
    <property type="entry name" value="GspL_cyto_dom"/>
</dbReference>
<feature type="domain" description="GspL cytoplasmic actin-ATPase-like" evidence="2">
    <location>
        <begin position="38"/>
        <end position="178"/>
    </location>
</feature>
<evidence type="ECO:0000313" key="4">
    <source>
        <dbReference type="EMBL" id="PAS92516.1"/>
    </source>
</evidence>
<evidence type="ECO:0000313" key="3">
    <source>
        <dbReference type="EMBL" id="KAF7598698.1"/>
    </source>
</evidence>
<keyword evidence="1" id="KW-0812">Transmembrane</keyword>
<dbReference type="Pfam" id="PF05134">
    <property type="entry name" value="T2SSL"/>
    <property type="match status" value="1"/>
</dbReference>
<dbReference type="EMBL" id="MDUX01000040">
    <property type="protein sequence ID" value="KAF7598698.1"/>
    <property type="molecule type" value="Genomic_DNA"/>
</dbReference>
<evidence type="ECO:0000259" key="2">
    <source>
        <dbReference type="Pfam" id="PF05134"/>
    </source>
</evidence>
<dbReference type="GO" id="GO:0015628">
    <property type="term" value="P:protein secretion by the type II secretion system"/>
    <property type="evidence" value="ECO:0007669"/>
    <property type="project" value="InterPro"/>
</dbReference>
<dbReference type="InterPro" id="IPR043129">
    <property type="entry name" value="ATPase_NBD"/>
</dbReference>
<organism evidence="4 5">
    <name type="scientific">Candidatus Dactylopiibacterium carminicum</name>
    <dbReference type="NCBI Taxonomy" id="857335"/>
    <lineage>
        <taxon>Bacteria</taxon>
        <taxon>Pseudomonadati</taxon>
        <taxon>Pseudomonadota</taxon>
        <taxon>Betaproteobacteria</taxon>
        <taxon>Rhodocyclales</taxon>
        <taxon>Rhodocyclaceae</taxon>
        <taxon>Candidatus Dactylopiibacterium</taxon>
    </lineage>
</organism>
<reference evidence="4 5" key="2">
    <citation type="submission" date="2017-07" db="EMBL/GenBank/DDBJ databases">
        <title>Candidatus Dactylopiibacterium carminicum, a nitrogen-fixing symbiont of the cochineal insect Dactylopius coccus and Dactylopius opuntiae (Hemiptera: Coccoidea: Dactylopiidae).</title>
        <authorList>
            <person name="Vera A."/>
        </authorList>
    </citation>
    <scope>NUCLEOTIDE SEQUENCE [LARGE SCALE GENOMIC DNA]</scope>
    <source>
        <strain evidence="4 5">NFDCM</strain>
    </source>
</reference>
<protein>
    <recommendedName>
        <fullName evidence="2">GspL cytoplasmic actin-ATPase-like domain-containing protein</fullName>
    </recommendedName>
</protein>
<dbReference type="SUPFAM" id="SSF53067">
    <property type="entry name" value="Actin-like ATPase domain"/>
    <property type="match status" value="1"/>
</dbReference>
<dbReference type="Proteomes" id="UP000216107">
    <property type="component" value="Unassembled WGS sequence"/>
</dbReference>
<name>A0A272ER14_9RHOO</name>
<dbReference type="RefSeq" id="WP_095525096.1">
    <property type="nucleotide sequence ID" value="NZ_MDUX01000040.1"/>
</dbReference>
<dbReference type="Gene3D" id="3.30.420.380">
    <property type="match status" value="1"/>
</dbReference>